<dbReference type="RefSeq" id="WP_029446495.1">
    <property type="nucleotide sequence ID" value="NZ_CP009976.1"/>
</dbReference>
<keyword evidence="6 8" id="KW-0472">Membrane</keyword>
<dbReference type="GO" id="GO:0009279">
    <property type="term" value="C:cell outer membrane"/>
    <property type="evidence" value="ECO:0007669"/>
    <property type="project" value="UniProtKB-SubCell"/>
</dbReference>
<dbReference type="PANTHER" id="PTHR30069:SF29">
    <property type="entry name" value="HEMOGLOBIN AND HEMOGLOBIN-HAPTOGLOBIN-BINDING PROTEIN 1-RELATED"/>
    <property type="match status" value="1"/>
</dbReference>
<evidence type="ECO:0000256" key="6">
    <source>
        <dbReference type="ARBA" id="ARBA00023136"/>
    </source>
</evidence>
<protein>
    <submittedName>
        <fullName evidence="10">TonB-dependent receptor</fullName>
    </submittedName>
</protein>
<evidence type="ECO:0000259" key="9">
    <source>
        <dbReference type="Pfam" id="PF07715"/>
    </source>
</evidence>
<dbReference type="Gene3D" id="2.170.130.10">
    <property type="entry name" value="TonB-dependent receptor, plug domain"/>
    <property type="match status" value="1"/>
</dbReference>
<evidence type="ECO:0000256" key="1">
    <source>
        <dbReference type="ARBA" id="ARBA00004571"/>
    </source>
</evidence>
<dbReference type="PANTHER" id="PTHR30069">
    <property type="entry name" value="TONB-DEPENDENT OUTER MEMBRANE RECEPTOR"/>
    <property type="match status" value="1"/>
</dbReference>
<evidence type="ECO:0000256" key="3">
    <source>
        <dbReference type="ARBA" id="ARBA00022452"/>
    </source>
</evidence>
<evidence type="ECO:0000313" key="10">
    <source>
        <dbReference type="EMBL" id="AIZ42737.1"/>
    </source>
</evidence>
<evidence type="ECO:0000256" key="4">
    <source>
        <dbReference type="ARBA" id="ARBA00022692"/>
    </source>
</evidence>
<dbReference type="InterPro" id="IPR012910">
    <property type="entry name" value="Plug_dom"/>
</dbReference>
<keyword evidence="2 8" id="KW-0813">Transport</keyword>
<accession>A0AAU8RVG4</accession>
<feature type="domain" description="TonB-dependent receptor plug" evidence="9">
    <location>
        <begin position="275"/>
        <end position="351"/>
    </location>
</feature>
<dbReference type="KEGG" id="cbat:M666_14850"/>
<dbReference type="GO" id="GO:0044718">
    <property type="term" value="P:siderophore transmembrane transport"/>
    <property type="evidence" value="ECO:0007669"/>
    <property type="project" value="TreeGrafter"/>
</dbReference>
<keyword evidence="3 8" id="KW-1134">Transmembrane beta strand</keyword>
<dbReference type="Proteomes" id="UP000030786">
    <property type="component" value="Chromosome"/>
</dbReference>
<dbReference type="InterPro" id="IPR037066">
    <property type="entry name" value="Plug_dom_sf"/>
</dbReference>
<evidence type="ECO:0000256" key="7">
    <source>
        <dbReference type="ARBA" id="ARBA00023237"/>
    </source>
</evidence>
<organism evidence="10 11">
    <name type="scientific">Cellulophaga baltica 18</name>
    <dbReference type="NCBI Taxonomy" id="1348584"/>
    <lineage>
        <taxon>Bacteria</taxon>
        <taxon>Pseudomonadati</taxon>
        <taxon>Bacteroidota</taxon>
        <taxon>Flavobacteriia</taxon>
        <taxon>Flavobacteriales</taxon>
        <taxon>Flavobacteriaceae</taxon>
        <taxon>Cellulophaga</taxon>
    </lineage>
</organism>
<evidence type="ECO:0000256" key="8">
    <source>
        <dbReference type="PROSITE-ProRule" id="PRU01360"/>
    </source>
</evidence>
<evidence type="ECO:0000256" key="2">
    <source>
        <dbReference type="ARBA" id="ARBA00022448"/>
    </source>
</evidence>
<dbReference type="GeneID" id="78062012"/>
<keyword evidence="4 8" id="KW-0812">Transmembrane</keyword>
<dbReference type="Gene3D" id="2.60.40.1120">
    <property type="entry name" value="Carboxypeptidase-like, regulatory domain"/>
    <property type="match status" value="1"/>
</dbReference>
<name>A0AAU8RVG4_9FLAO</name>
<dbReference type="EMBL" id="CP009976">
    <property type="protein sequence ID" value="AIZ42737.1"/>
    <property type="molecule type" value="Genomic_DNA"/>
</dbReference>
<evidence type="ECO:0000313" key="11">
    <source>
        <dbReference type="Proteomes" id="UP000030786"/>
    </source>
</evidence>
<dbReference type="AlphaFoldDB" id="A0AAU8RVG4"/>
<proteinExistence type="inferred from homology"/>
<keyword evidence="10" id="KW-0675">Receptor</keyword>
<dbReference type="InterPro" id="IPR039426">
    <property type="entry name" value="TonB-dep_rcpt-like"/>
</dbReference>
<dbReference type="Pfam" id="PF07715">
    <property type="entry name" value="Plug"/>
    <property type="match status" value="1"/>
</dbReference>
<keyword evidence="5" id="KW-0732">Signal</keyword>
<dbReference type="PROSITE" id="PS52016">
    <property type="entry name" value="TONB_DEPENDENT_REC_3"/>
    <property type="match status" value="1"/>
</dbReference>
<dbReference type="SUPFAM" id="SSF56935">
    <property type="entry name" value="Porins"/>
    <property type="match status" value="1"/>
</dbReference>
<dbReference type="SUPFAM" id="SSF49464">
    <property type="entry name" value="Carboxypeptidase regulatory domain-like"/>
    <property type="match status" value="1"/>
</dbReference>
<keyword evidence="7 8" id="KW-0998">Cell outer membrane</keyword>
<comment type="subcellular location">
    <subcellularLocation>
        <location evidence="1 8">Cell outer membrane</location>
        <topology evidence="1 8">Multi-pass membrane protein</topology>
    </subcellularLocation>
</comment>
<evidence type="ECO:0000256" key="5">
    <source>
        <dbReference type="ARBA" id="ARBA00022729"/>
    </source>
</evidence>
<dbReference type="Pfam" id="PF13715">
    <property type="entry name" value="CarbopepD_reg_2"/>
    <property type="match status" value="1"/>
</dbReference>
<sequence length="917" mass="103948">MKSHIILILLYFGIATGYSQNNEKKISLEVNDLSLSDIILEIENRTEYNFYFLKEWFTSEKKSFSFKEISIKELLDVLFEGTDINFLFYENDKIILSQNNLIYTELPSDFFDVTYSQKDKKVISYQSLRSGNQNIKQQRIETIRIGKQNFNSSKKTYIISGIVLNSQTKEPIPNLTITDDASTFAVITDLDGSYVLKLPLGEHLLEFRSIGVENVKKRIIIYNDGVLNLNLKEGFEQLNEVIVQANAHTNIEETISGTVGIDVEQSKNIPIILGERDVLKVATTIPGISTTGEGSTGFNVRGGKTDQNLILFDDAVIYNPQHFFGIFSALNPFAIGSIKIYKGNIPSEFGGRLSSVFDIKTKASNTSKFSGEASVGPVTSNVLLEIPVVKEKSSILIGGRGAYSNWILNSIDEVSLNNSSASFYDVVATYNHRINDNNNFRITGYGSKDDYSISTDSVYTYTNRLISLKWNHRFSDRSSGDIVISNSKYSFDIGFEGDANNDFILDYNLNETEVKAKGNYIFNPKFKLDFGISSKLYTINPGSIKPLNSSNIQNLEIPQEKGLESGIFISRNIDISNALSLDVGLRYSLFASLGESIQRQYENNQPRNDQTVTNEISYDNNEVVKTYGYPELRVSSRFKFSEQMSLKAGYSQSVQYIHRLSNNTTVSPVDTWKLSDLNIKPQTGQQLSLGVFKNFNENKFELSIEGFYKKSKNILDFKTGAQLLMNENIETEVLQGDGKSYGLELLISKNIGKFNGWLGYTFSRSFSKLDSQFEEEKINNGKFFPSNFDKPHDISFVGNYKFTKRFSFSSNFVYQTGRPITIPVGNFEYNNNEYVVFSDRNSYRIPDFIRLDVGFNIEGNHKIKKFAHSFWTISIYNVLGRSNPFSVYFTNEDDKIKAIQTSIFSIPVPSITYNFKF</sequence>
<reference evidence="10 11" key="1">
    <citation type="journal article" date="2014" name="Environ. Microbiol.">
        <title>Contrasting genomic patterns and infection strategies of two co-existing Bacteroidetes podovirus genera.</title>
        <authorList>
            <person name="Holmfeldt K."/>
            <person name="Howard-Varona C."/>
            <person name="Solonenko N."/>
            <person name="Sullivan M.B."/>
        </authorList>
    </citation>
    <scope>NUCLEOTIDE SEQUENCE [LARGE SCALE GENOMIC DNA]</scope>
    <source>
        <strain evidence="10 11">18</strain>
    </source>
</reference>
<dbReference type="InterPro" id="IPR008969">
    <property type="entry name" value="CarboxyPept-like_regulatory"/>
</dbReference>
<dbReference type="InterPro" id="IPR036942">
    <property type="entry name" value="Beta-barrel_TonB_sf"/>
</dbReference>
<comment type="similarity">
    <text evidence="8">Belongs to the TonB-dependent receptor family.</text>
</comment>
<gene>
    <name evidence="10" type="ORF">M666_14850</name>
</gene>
<dbReference type="GO" id="GO:0015344">
    <property type="term" value="F:siderophore uptake transmembrane transporter activity"/>
    <property type="evidence" value="ECO:0007669"/>
    <property type="project" value="TreeGrafter"/>
</dbReference>
<dbReference type="Gene3D" id="2.40.170.20">
    <property type="entry name" value="TonB-dependent receptor, beta-barrel domain"/>
    <property type="match status" value="1"/>
</dbReference>